<keyword evidence="2" id="KW-1185">Reference proteome</keyword>
<evidence type="ECO:0008006" key="3">
    <source>
        <dbReference type="Google" id="ProtNLM"/>
    </source>
</evidence>
<evidence type="ECO:0000313" key="2">
    <source>
        <dbReference type="Proteomes" id="UP001221142"/>
    </source>
</evidence>
<gene>
    <name evidence="1" type="ORF">FB45DRAFT_1052518</name>
</gene>
<sequence>MQSLGNRDQSQVSLLSWWSDSNPGLKGPMHTMTKPLLWLMYHRQALEYIRLNSHKPLTEAMLDILSSYIECKYVASRTKLRVLSHLSFRAQLDMKEAQNIADSSVFSAIPLLLESSDVHIRRESAKLITRLWAVVAPINALDQISEKLGSLLLCSDENTAAVELTLHDKYTDVVEEALDSLIQIAFWLPGAQTIVASDALEHAQELVAGAHPIISVHAAVLIGTVACHSEVVTTIAPMIEKVNPFERIVVILKGGQSGRKHIDSAIDSRFDSQNQNTRKHEFRDENRTRIDSELRNKMVFLLRRRNCTSFETRIDS</sequence>
<dbReference type="AlphaFoldDB" id="A0AAD7CA31"/>
<protein>
    <recommendedName>
        <fullName evidence="3">ARM repeat superfamily protein</fullName>
    </recommendedName>
</protein>
<organism evidence="1 2">
    <name type="scientific">Roridomyces roridus</name>
    <dbReference type="NCBI Taxonomy" id="1738132"/>
    <lineage>
        <taxon>Eukaryota</taxon>
        <taxon>Fungi</taxon>
        <taxon>Dikarya</taxon>
        <taxon>Basidiomycota</taxon>
        <taxon>Agaricomycotina</taxon>
        <taxon>Agaricomycetes</taxon>
        <taxon>Agaricomycetidae</taxon>
        <taxon>Agaricales</taxon>
        <taxon>Marasmiineae</taxon>
        <taxon>Mycenaceae</taxon>
        <taxon>Roridomyces</taxon>
    </lineage>
</organism>
<dbReference type="Proteomes" id="UP001221142">
    <property type="component" value="Unassembled WGS sequence"/>
</dbReference>
<comment type="caution">
    <text evidence="1">The sequence shown here is derived from an EMBL/GenBank/DDBJ whole genome shotgun (WGS) entry which is preliminary data.</text>
</comment>
<dbReference type="InterPro" id="IPR016024">
    <property type="entry name" value="ARM-type_fold"/>
</dbReference>
<name>A0AAD7CA31_9AGAR</name>
<accession>A0AAD7CA31</accession>
<proteinExistence type="predicted"/>
<reference evidence="1" key="1">
    <citation type="submission" date="2023-03" db="EMBL/GenBank/DDBJ databases">
        <title>Massive genome expansion in bonnet fungi (Mycena s.s.) driven by repeated elements and novel gene families across ecological guilds.</title>
        <authorList>
            <consortium name="Lawrence Berkeley National Laboratory"/>
            <person name="Harder C.B."/>
            <person name="Miyauchi S."/>
            <person name="Viragh M."/>
            <person name="Kuo A."/>
            <person name="Thoen E."/>
            <person name="Andreopoulos B."/>
            <person name="Lu D."/>
            <person name="Skrede I."/>
            <person name="Drula E."/>
            <person name="Henrissat B."/>
            <person name="Morin E."/>
            <person name="Kohler A."/>
            <person name="Barry K."/>
            <person name="LaButti K."/>
            <person name="Morin E."/>
            <person name="Salamov A."/>
            <person name="Lipzen A."/>
            <person name="Mereny Z."/>
            <person name="Hegedus B."/>
            <person name="Baldrian P."/>
            <person name="Stursova M."/>
            <person name="Weitz H."/>
            <person name="Taylor A."/>
            <person name="Grigoriev I.V."/>
            <person name="Nagy L.G."/>
            <person name="Martin F."/>
            <person name="Kauserud H."/>
        </authorList>
    </citation>
    <scope>NUCLEOTIDE SEQUENCE</scope>
    <source>
        <strain evidence="1">9284</strain>
    </source>
</reference>
<evidence type="ECO:0000313" key="1">
    <source>
        <dbReference type="EMBL" id="KAJ7643574.1"/>
    </source>
</evidence>
<dbReference type="EMBL" id="JARKIF010000003">
    <property type="protein sequence ID" value="KAJ7643574.1"/>
    <property type="molecule type" value="Genomic_DNA"/>
</dbReference>
<dbReference type="SUPFAM" id="SSF48371">
    <property type="entry name" value="ARM repeat"/>
    <property type="match status" value="1"/>
</dbReference>